<evidence type="ECO:0000313" key="1">
    <source>
        <dbReference type="EMBL" id="QQP90280.1"/>
    </source>
</evidence>
<organism evidence="1 2">
    <name type="scientific">Skermanella cutis</name>
    <dbReference type="NCBI Taxonomy" id="2775420"/>
    <lineage>
        <taxon>Bacteria</taxon>
        <taxon>Pseudomonadati</taxon>
        <taxon>Pseudomonadota</taxon>
        <taxon>Alphaproteobacteria</taxon>
        <taxon>Rhodospirillales</taxon>
        <taxon>Azospirillaceae</taxon>
        <taxon>Skermanella</taxon>
    </lineage>
</organism>
<dbReference type="RefSeq" id="WP_201077265.1">
    <property type="nucleotide sequence ID" value="NZ_CP067420.1"/>
</dbReference>
<protein>
    <submittedName>
        <fullName evidence="1">Uncharacterized protein</fullName>
    </submittedName>
</protein>
<dbReference type="InterPro" id="IPR045442">
    <property type="entry name" value="DUF6505"/>
</dbReference>
<evidence type="ECO:0000313" key="2">
    <source>
        <dbReference type="Proteomes" id="UP000595197"/>
    </source>
</evidence>
<dbReference type="Proteomes" id="UP000595197">
    <property type="component" value="Chromosome"/>
</dbReference>
<sequence>MTRLPRTIRLDASDAAIFERAAEPGEWAVPGAFMFVHADPAALKGKARQAFANGFLGTSSFGWSTLVAVGEAGESETAVVVEALADRFVAEFGAPDRASALAAAREEVEFAAGLCGHPVNTLLAVSREFGPDGDIRESFRVIEPRAEKHHAPIWTIVPDGTPDQEEGN</sequence>
<proteinExistence type="predicted"/>
<gene>
    <name evidence="1" type="ORF">IGS68_03195</name>
</gene>
<name>A0ABX7B7B9_9PROT</name>
<accession>A0ABX7B7B9</accession>
<keyword evidence="2" id="KW-1185">Reference proteome</keyword>
<dbReference type="Pfam" id="PF20115">
    <property type="entry name" value="DUF6505"/>
    <property type="match status" value="1"/>
</dbReference>
<dbReference type="EMBL" id="CP067420">
    <property type="protein sequence ID" value="QQP90280.1"/>
    <property type="molecule type" value="Genomic_DNA"/>
</dbReference>
<reference evidence="1" key="1">
    <citation type="submission" date="2021-02" db="EMBL/GenBank/DDBJ databases">
        <title>Skermanella TT6 skin isolate.</title>
        <authorList>
            <person name="Lee K."/>
            <person name="Ganzorig M."/>
        </authorList>
    </citation>
    <scope>NUCLEOTIDE SEQUENCE</scope>
    <source>
        <strain evidence="1">TT6</strain>
    </source>
</reference>